<keyword evidence="1" id="KW-1133">Transmembrane helix</keyword>
<reference evidence="2 3" key="1">
    <citation type="submission" date="2019-02" db="EMBL/GenBank/DDBJ databases">
        <title>Deep-cultivation of Planctomycetes and their phenomic and genomic characterization uncovers novel biology.</title>
        <authorList>
            <person name="Wiegand S."/>
            <person name="Jogler M."/>
            <person name="Boedeker C."/>
            <person name="Pinto D."/>
            <person name="Vollmers J."/>
            <person name="Rivas-Marin E."/>
            <person name="Kohn T."/>
            <person name="Peeters S.H."/>
            <person name="Heuer A."/>
            <person name="Rast P."/>
            <person name="Oberbeckmann S."/>
            <person name="Bunk B."/>
            <person name="Jeske O."/>
            <person name="Meyerdierks A."/>
            <person name="Storesund J.E."/>
            <person name="Kallscheuer N."/>
            <person name="Luecker S."/>
            <person name="Lage O.M."/>
            <person name="Pohl T."/>
            <person name="Merkel B.J."/>
            <person name="Hornburger P."/>
            <person name="Mueller R.-W."/>
            <person name="Bruemmer F."/>
            <person name="Labrenz M."/>
            <person name="Spormann A.M."/>
            <person name="Op den Camp H."/>
            <person name="Overmann J."/>
            <person name="Amann R."/>
            <person name="Jetten M.S.M."/>
            <person name="Mascher T."/>
            <person name="Medema M.H."/>
            <person name="Devos D.P."/>
            <person name="Kaster A.-K."/>
            <person name="Ovreas L."/>
            <person name="Rohde M."/>
            <person name="Galperin M.Y."/>
            <person name="Jogler C."/>
        </authorList>
    </citation>
    <scope>NUCLEOTIDE SEQUENCE [LARGE SCALE GENOMIC DNA]</scope>
    <source>
        <strain evidence="2 3">Mal4</strain>
    </source>
</reference>
<dbReference type="Proteomes" id="UP000320496">
    <property type="component" value="Chromosome"/>
</dbReference>
<organism evidence="2 3">
    <name type="scientific">Maioricimonas rarisocia</name>
    <dbReference type="NCBI Taxonomy" id="2528026"/>
    <lineage>
        <taxon>Bacteria</taxon>
        <taxon>Pseudomonadati</taxon>
        <taxon>Planctomycetota</taxon>
        <taxon>Planctomycetia</taxon>
        <taxon>Planctomycetales</taxon>
        <taxon>Planctomycetaceae</taxon>
        <taxon>Maioricimonas</taxon>
    </lineage>
</organism>
<keyword evidence="1" id="KW-0472">Membrane</keyword>
<name>A0A517ZEQ0_9PLAN</name>
<dbReference type="KEGG" id="mri:Mal4_53040"/>
<accession>A0A517ZEQ0</accession>
<keyword evidence="3" id="KW-1185">Reference proteome</keyword>
<dbReference type="OrthoDB" id="274512at2"/>
<keyword evidence="1" id="KW-0812">Transmembrane</keyword>
<evidence type="ECO:0000313" key="3">
    <source>
        <dbReference type="Proteomes" id="UP000320496"/>
    </source>
</evidence>
<evidence type="ECO:0000313" key="2">
    <source>
        <dbReference type="EMBL" id="QDU40941.1"/>
    </source>
</evidence>
<dbReference type="AlphaFoldDB" id="A0A517ZEQ0"/>
<gene>
    <name evidence="2" type="ORF">Mal4_53040</name>
</gene>
<protein>
    <recommendedName>
        <fullName evidence="4">Signal peptide prediction</fullName>
    </recommendedName>
</protein>
<evidence type="ECO:0000256" key="1">
    <source>
        <dbReference type="SAM" id="Phobius"/>
    </source>
</evidence>
<evidence type="ECO:0008006" key="4">
    <source>
        <dbReference type="Google" id="ProtNLM"/>
    </source>
</evidence>
<proteinExistence type="predicted"/>
<sequence length="140" mass="15729">MGEPRLIHALRRTAGILWASPYTLLGLCIGGVGLCSGGRVRMRDGVIQFYDGGTKWFVQRLPGGQFALAITFGHVVLGQTDASLDISHRHELVHVRQYERWGPLFGPTYLLCSLVLWIMGRRPYRDNPFEVEAYEADRGV</sequence>
<feature type="transmembrane region" description="Helical" evidence="1">
    <location>
        <begin position="101"/>
        <end position="120"/>
    </location>
</feature>
<feature type="transmembrane region" description="Helical" evidence="1">
    <location>
        <begin position="15"/>
        <end position="35"/>
    </location>
</feature>
<dbReference type="EMBL" id="CP036275">
    <property type="protein sequence ID" value="QDU40941.1"/>
    <property type="molecule type" value="Genomic_DNA"/>
</dbReference>